<accession>A0A8T0I8F4</accession>
<dbReference type="Proteomes" id="UP000822688">
    <property type="component" value="Chromosome 4"/>
</dbReference>
<feature type="compositionally biased region" description="Basic and acidic residues" evidence="1">
    <location>
        <begin position="56"/>
        <end position="81"/>
    </location>
</feature>
<dbReference type="EMBL" id="CM026424">
    <property type="protein sequence ID" value="KAG0579316.1"/>
    <property type="molecule type" value="Genomic_DNA"/>
</dbReference>
<dbReference type="AlphaFoldDB" id="A0A8T0I8F4"/>
<sequence length="296" mass="34076">MNILLPRLVCHLKNPMRHPHNAPQCNHDDNPRSVRVKANLQPKRGGHHNQIQHVQRVQEERPPERHNEPKHIQQQQPKDDNANPIRPLPLLSPLEVPDAAGTRLHQRNTVVQIRALDMNRLQYIDRHRRQIHSQEHHNRDVKPGRLQHPGDALPPRRPPIDVILPLNPPPRRQPRRMRPPPPGRAHIRQLPLQIRYLGRNQALPVALRPTPLVPHLRSLAPDLHPCNCNSTPRTRYPPPHHVRTEEDAFMSHGTYPIATIADPYAIAILDSRKSLMETLLLALTCRDSDSRGGGRW</sequence>
<evidence type="ECO:0000256" key="1">
    <source>
        <dbReference type="SAM" id="MobiDB-lite"/>
    </source>
</evidence>
<proteinExistence type="predicted"/>
<gene>
    <name evidence="2" type="ORF">KC19_4G090000</name>
</gene>
<name>A0A8T0I8F4_CERPU</name>
<keyword evidence="3" id="KW-1185">Reference proteome</keyword>
<protein>
    <submittedName>
        <fullName evidence="2">Uncharacterized protein</fullName>
    </submittedName>
</protein>
<evidence type="ECO:0000313" key="2">
    <source>
        <dbReference type="EMBL" id="KAG0579316.1"/>
    </source>
</evidence>
<reference evidence="2" key="1">
    <citation type="submission" date="2020-06" db="EMBL/GenBank/DDBJ databases">
        <title>WGS assembly of Ceratodon purpureus strain R40.</title>
        <authorList>
            <person name="Carey S.B."/>
            <person name="Jenkins J."/>
            <person name="Shu S."/>
            <person name="Lovell J.T."/>
            <person name="Sreedasyam A."/>
            <person name="Maumus F."/>
            <person name="Tiley G.P."/>
            <person name="Fernandez-Pozo N."/>
            <person name="Barry K."/>
            <person name="Chen C."/>
            <person name="Wang M."/>
            <person name="Lipzen A."/>
            <person name="Daum C."/>
            <person name="Saski C.A."/>
            <person name="Payton A.C."/>
            <person name="Mcbreen J.C."/>
            <person name="Conrad R.E."/>
            <person name="Kollar L.M."/>
            <person name="Olsson S."/>
            <person name="Huttunen S."/>
            <person name="Landis J.B."/>
            <person name="Wickett N.J."/>
            <person name="Johnson M.G."/>
            <person name="Rensing S.A."/>
            <person name="Grimwood J."/>
            <person name="Schmutz J."/>
            <person name="Mcdaniel S.F."/>
        </authorList>
    </citation>
    <scope>NUCLEOTIDE SEQUENCE</scope>
    <source>
        <strain evidence="2">R40</strain>
    </source>
</reference>
<comment type="caution">
    <text evidence="2">The sequence shown here is derived from an EMBL/GenBank/DDBJ whole genome shotgun (WGS) entry which is preliminary data.</text>
</comment>
<feature type="region of interest" description="Disordered" evidence="1">
    <location>
        <begin position="41"/>
        <end position="88"/>
    </location>
</feature>
<evidence type="ECO:0000313" key="3">
    <source>
        <dbReference type="Proteomes" id="UP000822688"/>
    </source>
</evidence>
<organism evidence="2 3">
    <name type="scientific">Ceratodon purpureus</name>
    <name type="common">Fire moss</name>
    <name type="synonym">Dicranum purpureum</name>
    <dbReference type="NCBI Taxonomy" id="3225"/>
    <lineage>
        <taxon>Eukaryota</taxon>
        <taxon>Viridiplantae</taxon>
        <taxon>Streptophyta</taxon>
        <taxon>Embryophyta</taxon>
        <taxon>Bryophyta</taxon>
        <taxon>Bryophytina</taxon>
        <taxon>Bryopsida</taxon>
        <taxon>Dicranidae</taxon>
        <taxon>Pseudoditrichales</taxon>
        <taxon>Ditrichaceae</taxon>
        <taxon>Ceratodon</taxon>
    </lineage>
</organism>
<feature type="compositionally biased region" description="Basic and acidic residues" evidence="1">
    <location>
        <begin position="132"/>
        <end position="143"/>
    </location>
</feature>
<feature type="region of interest" description="Disordered" evidence="1">
    <location>
        <begin position="130"/>
        <end position="185"/>
    </location>
</feature>